<protein>
    <recommendedName>
        <fullName evidence="3">Lipoprotein</fullName>
    </recommendedName>
</protein>
<dbReference type="RefSeq" id="WP_013252898.1">
    <property type="nucleotide sequence ID" value="NC_014364.1"/>
</dbReference>
<dbReference type="PROSITE" id="PS51257">
    <property type="entry name" value="PROKAR_LIPOPROTEIN"/>
    <property type="match status" value="1"/>
</dbReference>
<sequence>MRCLRFLVFAFLVLGFSSCTFFSGDVSLLVRLPDAEGWEVYFPDCNEIVRSAAVPAGVSSIRLAICRGVLQPVWACSPNRPWLEAGGILWRGGCGPSGEPPFWRFSGDDNPDASPELSLCREGAVVADIMLTLWKRRQDFEDLNIERLYVRMVAVSGGEMRAIDCRRIQCDLLFRCFSAYSVRLLPRFDTILYLPAFLSSNIDSALDPLDASSCVAATLLVDGTLILKDIYKGRHYFRLPECILIIDCDGSECVWGVLH</sequence>
<proteinExistence type="predicted"/>
<dbReference type="KEGG" id="ssm:Spirs_0278"/>
<evidence type="ECO:0000313" key="2">
    <source>
        <dbReference type="Proteomes" id="UP000002318"/>
    </source>
</evidence>
<organism evidence="1 2">
    <name type="scientific">Sediminispirochaeta smaragdinae (strain DSM 11293 / JCM 15392 / SEBR 4228)</name>
    <name type="common">Spirochaeta smaragdinae</name>
    <dbReference type="NCBI Taxonomy" id="573413"/>
    <lineage>
        <taxon>Bacteria</taxon>
        <taxon>Pseudomonadati</taxon>
        <taxon>Spirochaetota</taxon>
        <taxon>Spirochaetia</taxon>
        <taxon>Spirochaetales</taxon>
        <taxon>Spirochaetaceae</taxon>
        <taxon>Sediminispirochaeta</taxon>
    </lineage>
</organism>
<name>E1RAE3_SEDSS</name>
<dbReference type="STRING" id="573413.Spirs_0278"/>
<reference evidence="1 2" key="1">
    <citation type="journal article" date="2010" name="Stand. Genomic Sci.">
        <title>Complete genome sequence of Spirochaeta smaragdinae type strain (SEBR 4228).</title>
        <authorList>
            <person name="Mavromatis K."/>
            <person name="Yasawong M."/>
            <person name="Chertkov O."/>
            <person name="Lapidus A."/>
            <person name="Lucas S."/>
            <person name="Nolan M."/>
            <person name="Del Rio T.G."/>
            <person name="Tice H."/>
            <person name="Cheng J.F."/>
            <person name="Pitluck S."/>
            <person name="Liolios K."/>
            <person name="Ivanova N."/>
            <person name="Tapia R."/>
            <person name="Han C."/>
            <person name="Bruce D."/>
            <person name="Goodwin L."/>
            <person name="Pati A."/>
            <person name="Chen A."/>
            <person name="Palaniappan K."/>
            <person name="Land M."/>
            <person name="Hauser L."/>
            <person name="Chang Y.J."/>
            <person name="Jeffries C.D."/>
            <person name="Detter J.C."/>
            <person name="Rohde M."/>
            <person name="Brambilla E."/>
            <person name="Spring S."/>
            <person name="Goker M."/>
            <person name="Sikorski J."/>
            <person name="Woyke T."/>
            <person name="Bristow J."/>
            <person name="Eisen J.A."/>
            <person name="Markowitz V."/>
            <person name="Hugenholtz P."/>
            <person name="Klenk H.P."/>
            <person name="Kyrpides N.C."/>
        </authorList>
    </citation>
    <scope>NUCLEOTIDE SEQUENCE [LARGE SCALE GENOMIC DNA]</scope>
    <source>
        <strain evidence="2">DSM 11293 / JCM 15392 / SEBR 4228</strain>
    </source>
</reference>
<dbReference type="HOGENOM" id="CLU_1073276_0_0_12"/>
<evidence type="ECO:0000313" key="1">
    <source>
        <dbReference type="EMBL" id="ADK79434.1"/>
    </source>
</evidence>
<dbReference type="AlphaFoldDB" id="E1RAE3"/>
<keyword evidence="2" id="KW-1185">Reference proteome</keyword>
<dbReference type="OrthoDB" id="9818284at2"/>
<evidence type="ECO:0008006" key="3">
    <source>
        <dbReference type="Google" id="ProtNLM"/>
    </source>
</evidence>
<dbReference type="Proteomes" id="UP000002318">
    <property type="component" value="Chromosome"/>
</dbReference>
<accession>E1RAE3</accession>
<dbReference type="EMBL" id="CP002116">
    <property type="protein sequence ID" value="ADK79434.1"/>
    <property type="molecule type" value="Genomic_DNA"/>
</dbReference>
<gene>
    <name evidence="1" type="ordered locus">Spirs_0278</name>
</gene>